<dbReference type="InterPro" id="IPR013949">
    <property type="entry name" value="Utp6"/>
</dbReference>
<evidence type="ECO:0000313" key="6">
    <source>
        <dbReference type="EMBL" id="CAI9616556.1"/>
    </source>
</evidence>
<accession>A0ABN9H4A1</accession>
<evidence type="ECO:0000259" key="5">
    <source>
        <dbReference type="Pfam" id="PF08640"/>
    </source>
</evidence>
<name>A0ABN9H4A1_9NEOB</name>
<evidence type="ECO:0000256" key="3">
    <source>
        <dbReference type="ARBA" id="ARBA00022737"/>
    </source>
</evidence>
<evidence type="ECO:0000313" key="7">
    <source>
        <dbReference type="Proteomes" id="UP001162483"/>
    </source>
</evidence>
<comment type="caution">
    <text evidence="6">The sequence shown here is derived from an EMBL/GenBank/DDBJ whole genome shotgun (WGS) entry which is preliminary data.</text>
</comment>
<gene>
    <name evidence="6" type="ORF">SPARVUS_LOCUS15405267</name>
</gene>
<dbReference type="Proteomes" id="UP001162483">
    <property type="component" value="Unassembled WGS sequence"/>
</dbReference>
<evidence type="ECO:0000256" key="1">
    <source>
        <dbReference type="ARBA" id="ARBA00004604"/>
    </source>
</evidence>
<comment type="subcellular location">
    <subcellularLocation>
        <location evidence="1">Nucleus</location>
        <location evidence="1">Nucleolus</location>
    </subcellularLocation>
</comment>
<dbReference type="InterPro" id="IPR011990">
    <property type="entry name" value="TPR-like_helical_dom_sf"/>
</dbReference>
<dbReference type="SUPFAM" id="SSF48452">
    <property type="entry name" value="TPR-like"/>
    <property type="match status" value="1"/>
</dbReference>
<dbReference type="Gene3D" id="1.25.40.10">
    <property type="entry name" value="Tetratricopeptide repeat domain"/>
    <property type="match status" value="1"/>
</dbReference>
<sequence length="310" mass="36601">MAEFVQRRVEEQIPELEQLERVGLLTRGEVRSVVKKRTSLEYKLKRRVVEKEDFIGYVQYEINFLELLKKRRQRIGYSFKKDEIEFVIVQRIHQLFGRATNKWKDDLQLWMSHIAFCKKWNCRFQLSKIFSSMLAVHSDKPALWIMAAKWEFEDQLSTESARHLFLRALRFHPDSSKMYQEYFRMELMNVEKQRNEKEMLDKAKMDVGEAGYSDAILNGELARVVYKTAVEKITGAEFHLSLLTIAKKFQFTEELQKEILSDLKTLHTDDPLTWDFLARQELLINQSSTISKVHVQTGKSPEHSATRGAM</sequence>
<evidence type="ECO:0000256" key="4">
    <source>
        <dbReference type="ARBA" id="ARBA00023242"/>
    </source>
</evidence>
<dbReference type="EMBL" id="CATNWA010020083">
    <property type="protein sequence ID" value="CAI9616556.1"/>
    <property type="molecule type" value="Genomic_DNA"/>
</dbReference>
<dbReference type="Pfam" id="PF08640">
    <property type="entry name" value="U3_assoc_6"/>
    <property type="match status" value="1"/>
</dbReference>
<keyword evidence="4" id="KW-0539">Nucleus</keyword>
<keyword evidence="7" id="KW-1185">Reference proteome</keyword>
<dbReference type="PANTHER" id="PTHR23271">
    <property type="entry name" value="HEPATOCELLULAR CARCINOMA-ASSOCIATED ANTIGEN 66"/>
    <property type="match status" value="1"/>
</dbReference>
<organism evidence="6 7">
    <name type="scientific">Staurois parvus</name>
    <dbReference type="NCBI Taxonomy" id="386267"/>
    <lineage>
        <taxon>Eukaryota</taxon>
        <taxon>Metazoa</taxon>
        <taxon>Chordata</taxon>
        <taxon>Craniata</taxon>
        <taxon>Vertebrata</taxon>
        <taxon>Euteleostomi</taxon>
        <taxon>Amphibia</taxon>
        <taxon>Batrachia</taxon>
        <taxon>Anura</taxon>
        <taxon>Neobatrachia</taxon>
        <taxon>Ranoidea</taxon>
        <taxon>Ranidae</taxon>
        <taxon>Staurois</taxon>
    </lineage>
</organism>
<dbReference type="PANTHER" id="PTHR23271:SF1">
    <property type="entry name" value="U3 SMALL NUCLEOLAR RNA-ASSOCIATED PROTEIN 6 HOMOLOG"/>
    <property type="match status" value="1"/>
</dbReference>
<protein>
    <recommendedName>
        <fullName evidence="5">U3 small nucleolar RNA-associated protein 6 N-terminal domain-containing protein</fullName>
    </recommendedName>
</protein>
<proteinExistence type="predicted"/>
<feature type="domain" description="U3 small nucleolar RNA-associated protein 6 N-terminal" evidence="5">
    <location>
        <begin position="9"/>
        <end position="91"/>
    </location>
</feature>
<dbReference type="InterPro" id="IPR055347">
    <property type="entry name" value="UTP6_N"/>
</dbReference>
<reference evidence="6" key="1">
    <citation type="submission" date="2023-05" db="EMBL/GenBank/DDBJ databases">
        <authorList>
            <person name="Stuckert A."/>
        </authorList>
    </citation>
    <scope>NUCLEOTIDE SEQUENCE</scope>
</reference>
<evidence type="ECO:0000256" key="2">
    <source>
        <dbReference type="ARBA" id="ARBA00022552"/>
    </source>
</evidence>
<keyword evidence="3" id="KW-0677">Repeat</keyword>
<keyword evidence="2" id="KW-0698">rRNA processing</keyword>